<evidence type="ECO:0000256" key="2">
    <source>
        <dbReference type="ARBA" id="ARBA00023172"/>
    </source>
</evidence>
<organism evidence="4 5">
    <name type="scientific">Collybiopsis confluens</name>
    <dbReference type="NCBI Taxonomy" id="2823264"/>
    <lineage>
        <taxon>Eukaryota</taxon>
        <taxon>Fungi</taxon>
        <taxon>Dikarya</taxon>
        <taxon>Basidiomycota</taxon>
        <taxon>Agaricomycotina</taxon>
        <taxon>Agaricomycetes</taxon>
        <taxon>Agaricomycetidae</taxon>
        <taxon>Agaricales</taxon>
        <taxon>Marasmiineae</taxon>
        <taxon>Omphalotaceae</taxon>
        <taxon>Collybiopsis</taxon>
    </lineage>
</organism>
<gene>
    <name evidence="4" type="ORF">D9757_009180</name>
</gene>
<keyword evidence="2" id="KW-0233">DNA recombination</keyword>
<feature type="compositionally biased region" description="Polar residues" evidence="3">
    <location>
        <begin position="203"/>
        <end position="213"/>
    </location>
</feature>
<evidence type="ECO:0000313" key="4">
    <source>
        <dbReference type="EMBL" id="KAF5378244.1"/>
    </source>
</evidence>
<name>A0A8H5H7N3_9AGAR</name>
<dbReference type="InterPro" id="IPR013762">
    <property type="entry name" value="Integrase-like_cat_sf"/>
</dbReference>
<dbReference type="Proteomes" id="UP000518752">
    <property type="component" value="Unassembled WGS sequence"/>
</dbReference>
<evidence type="ECO:0008006" key="6">
    <source>
        <dbReference type="Google" id="ProtNLM"/>
    </source>
</evidence>
<protein>
    <recommendedName>
        <fullName evidence="6">Tyr recombinase domain-containing protein</fullName>
    </recommendedName>
</protein>
<comment type="caution">
    <text evidence="4">The sequence shown here is derived from an EMBL/GenBank/DDBJ whole genome shotgun (WGS) entry which is preliminary data.</text>
</comment>
<dbReference type="GO" id="GO:0003677">
    <property type="term" value="F:DNA binding"/>
    <property type="evidence" value="ECO:0007669"/>
    <property type="project" value="UniProtKB-KW"/>
</dbReference>
<feature type="region of interest" description="Disordered" evidence="3">
    <location>
        <begin position="617"/>
        <end position="643"/>
    </location>
</feature>
<evidence type="ECO:0000256" key="1">
    <source>
        <dbReference type="ARBA" id="ARBA00023125"/>
    </source>
</evidence>
<dbReference type="AlphaFoldDB" id="A0A8H5H7N3"/>
<dbReference type="SUPFAM" id="SSF56349">
    <property type="entry name" value="DNA breaking-rejoining enzymes"/>
    <property type="match status" value="1"/>
</dbReference>
<dbReference type="Gene3D" id="1.10.443.10">
    <property type="entry name" value="Intergrase catalytic core"/>
    <property type="match status" value="1"/>
</dbReference>
<feature type="compositionally biased region" description="Polar residues" evidence="3">
    <location>
        <begin position="40"/>
        <end position="53"/>
    </location>
</feature>
<reference evidence="4 5" key="1">
    <citation type="journal article" date="2020" name="ISME J.">
        <title>Uncovering the hidden diversity of litter-decomposition mechanisms in mushroom-forming fungi.</title>
        <authorList>
            <person name="Floudas D."/>
            <person name="Bentzer J."/>
            <person name="Ahren D."/>
            <person name="Johansson T."/>
            <person name="Persson P."/>
            <person name="Tunlid A."/>
        </authorList>
    </citation>
    <scope>NUCLEOTIDE SEQUENCE [LARGE SCALE GENOMIC DNA]</scope>
    <source>
        <strain evidence="4 5">CBS 406.79</strain>
    </source>
</reference>
<keyword evidence="5" id="KW-1185">Reference proteome</keyword>
<dbReference type="InterPro" id="IPR052925">
    <property type="entry name" value="Phage_Integrase-like_Recomb"/>
</dbReference>
<evidence type="ECO:0000256" key="3">
    <source>
        <dbReference type="SAM" id="MobiDB-lite"/>
    </source>
</evidence>
<dbReference type="InterPro" id="IPR010998">
    <property type="entry name" value="Integrase_recombinase_N"/>
</dbReference>
<keyword evidence="1" id="KW-0238">DNA-binding</keyword>
<dbReference type="SUPFAM" id="SSF47823">
    <property type="entry name" value="lambda integrase-like, N-terminal domain"/>
    <property type="match status" value="1"/>
</dbReference>
<dbReference type="GO" id="GO:0006310">
    <property type="term" value="P:DNA recombination"/>
    <property type="evidence" value="ECO:0007669"/>
    <property type="project" value="UniProtKB-KW"/>
</dbReference>
<dbReference type="Gene3D" id="1.10.150.130">
    <property type="match status" value="1"/>
</dbReference>
<dbReference type="InterPro" id="IPR011010">
    <property type="entry name" value="DNA_brk_join_enz"/>
</dbReference>
<proteinExistence type="predicted"/>
<evidence type="ECO:0000313" key="5">
    <source>
        <dbReference type="Proteomes" id="UP000518752"/>
    </source>
</evidence>
<feature type="compositionally biased region" description="Basic and acidic residues" evidence="3">
    <location>
        <begin position="69"/>
        <end position="79"/>
    </location>
</feature>
<feature type="region of interest" description="Disordered" evidence="3">
    <location>
        <begin position="132"/>
        <end position="152"/>
    </location>
</feature>
<dbReference type="EMBL" id="JAACJN010000078">
    <property type="protein sequence ID" value="KAF5378244.1"/>
    <property type="molecule type" value="Genomic_DNA"/>
</dbReference>
<sequence length="643" mass="71075">MYTPTPTPAAAMASAYISAVTGELIDSYQDGEEITMNATSDGQRLLDSTSLSKPSGDKQQEGTNTRSGETTKEWWKDGGTDAAETETQTTYFGTFMKSLQQTTSECTLATFPVHTTLQIPFPVGNTAPTTCSSPVSPSLPTSPNSLSTTTPLIPQQNSVHTALLKTLLTKLNIDPQLGGGPIVSGSLKRKAESWPLSRIPGTRSPTSSYPTTLPLANTQHVTTANTLRYPQNLNPLPSPLRPHCPARDRLIAWKPAAKRSLKDAAGHPLVLPEEYLERIQMLLETGYAESTRETYASGLLAFHVFCDTQNIPEDQRAPCGKDLLNAWMATMAGSYAGTSIKNYVHGVRAWHIVHGIEWELDQATFDTMIHGAERLRPAQSRLKKRQPYTVDYITQILTDLDRTNPFDIACGACLTTAFYCVARLGELTVPTLKDFSPNKHVTTQSIREDTDRSGFRTTVIHVPCTKASQTQGEDIYFSKQLGTTDPDEWLKHQLTTNKPATTEHLYAYSQRGSTRRPLTKHAFIQRIHKAAKNKGLPALQGHGIRIGATLEYLLRGVPFDVVRAMGRWQSDAFLLYLRKHAVIMAPYMQPELHHNIIRYTMPPVRCECSPTARGIQEASELGPEGPHQGLVPTHCTKRHSQSY</sequence>
<feature type="region of interest" description="Disordered" evidence="3">
    <location>
        <begin position="40"/>
        <end position="82"/>
    </location>
</feature>
<dbReference type="OrthoDB" id="2678913at2759"/>
<feature type="region of interest" description="Disordered" evidence="3">
    <location>
        <begin position="194"/>
        <end position="213"/>
    </location>
</feature>
<dbReference type="PANTHER" id="PTHR34605">
    <property type="entry name" value="PHAGE_INTEGRASE DOMAIN-CONTAINING PROTEIN"/>
    <property type="match status" value="1"/>
</dbReference>
<dbReference type="GO" id="GO:0015074">
    <property type="term" value="P:DNA integration"/>
    <property type="evidence" value="ECO:0007669"/>
    <property type="project" value="InterPro"/>
</dbReference>
<accession>A0A8H5H7N3</accession>
<dbReference type="PANTHER" id="PTHR34605:SF3">
    <property type="entry name" value="P CELL-TYPE AGGLUTINATION PROTEIN MAP4-LIKE-RELATED"/>
    <property type="match status" value="1"/>
</dbReference>